<name>A0AAU9PPK9_9ASTR</name>
<keyword evidence="2" id="KW-1185">Reference proteome</keyword>
<comment type="caution">
    <text evidence="1">The sequence shown here is derived from an EMBL/GenBank/DDBJ whole genome shotgun (WGS) entry which is preliminary data.</text>
</comment>
<accession>A0AAU9PPK9</accession>
<protein>
    <submittedName>
        <fullName evidence="1">Uncharacterized protein</fullName>
    </submittedName>
</protein>
<dbReference type="AlphaFoldDB" id="A0AAU9PPK9"/>
<evidence type="ECO:0000313" key="2">
    <source>
        <dbReference type="Proteomes" id="UP001157418"/>
    </source>
</evidence>
<dbReference type="Proteomes" id="UP001157418">
    <property type="component" value="Unassembled WGS sequence"/>
</dbReference>
<dbReference type="EMBL" id="CAKMRJ010005745">
    <property type="protein sequence ID" value="CAH1451455.1"/>
    <property type="molecule type" value="Genomic_DNA"/>
</dbReference>
<gene>
    <name evidence="1" type="ORF">LVIROSA_LOCUS36814</name>
</gene>
<organism evidence="1 2">
    <name type="scientific">Lactuca virosa</name>
    <dbReference type="NCBI Taxonomy" id="75947"/>
    <lineage>
        <taxon>Eukaryota</taxon>
        <taxon>Viridiplantae</taxon>
        <taxon>Streptophyta</taxon>
        <taxon>Embryophyta</taxon>
        <taxon>Tracheophyta</taxon>
        <taxon>Spermatophyta</taxon>
        <taxon>Magnoliopsida</taxon>
        <taxon>eudicotyledons</taxon>
        <taxon>Gunneridae</taxon>
        <taxon>Pentapetalae</taxon>
        <taxon>asterids</taxon>
        <taxon>campanulids</taxon>
        <taxon>Asterales</taxon>
        <taxon>Asteraceae</taxon>
        <taxon>Cichorioideae</taxon>
        <taxon>Cichorieae</taxon>
        <taxon>Lactucinae</taxon>
        <taxon>Lactuca</taxon>
    </lineage>
</organism>
<evidence type="ECO:0000313" key="1">
    <source>
        <dbReference type="EMBL" id="CAH1451455.1"/>
    </source>
</evidence>
<sequence>MLNRRPNLLNRKQTQDNLKSFFEFKSQVLQRVNATIRGSSRHRRIHHPSTSFVLRLSRLTGGCIMEYWKHVPAFQPCK</sequence>
<reference evidence="1 2" key="1">
    <citation type="submission" date="2022-01" db="EMBL/GenBank/DDBJ databases">
        <authorList>
            <person name="Xiong W."/>
            <person name="Schranz E."/>
        </authorList>
    </citation>
    <scope>NUCLEOTIDE SEQUENCE [LARGE SCALE GENOMIC DNA]</scope>
</reference>
<proteinExistence type="predicted"/>